<dbReference type="OMA" id="VMRLQIC"/>
<feature type="domain" description="PiggyBac transposable element-derived protein" evidence="2">
    <location>
        <begin position="117"/>
        <end position="460"/>
    </location>
</feature>
<keyword evidence="4" id="KW-1185">Reference proteome</keyword>
<dbReference type="PANTHER" id="PTHR46599">
    <property type="entry name" value="PIGGYBAC TRANSPOSABLE ELEMENT-DERIVED PROTEIN 4"/>
    <property type="match status" value="1"/>
</dbReference>
<organism evidence="3 4">
    <name type="scientific">Sphenodon punctatus</name>
    <name type="common">Tuatara</name>
    <name type="synonym">Hatteria punctata</name>
    <dbReference type="NCBI Taxonomy" id="8508"/>
    <lineage>
        <taxon>Eukaryota</taxon>
        <taxon>Metazoa</taxon>
        <taxon>Chordata</taxon>
        <taxon>Craniata</taxon>
        <taxon>Vertebrata</taxon>
        <taxon>Euteleostomi</taxon>
        <taxon>Lepidosauria</taxon>
        <taxon>Sphenodontia</taxon>
        <taxon>Sphenodontidae</taxon>
        <taxon>Sphenodon</taxon>
    </lineage>
</organism>
<evidence type="ECO:0000313" key="4">
    <source>
        <dbReference type="Proteomes" id="UP000694392"/>
    </source>
</evidence>
<dbReference type="AlphaFoldDB" id="A0A8D0GYX9"/>
<dbReference type="GeneTree" id="ENSGT00940000171976"/>
<proteinExistence type="predicted"/>
<dbReference type="Proteomes" id="UP000694392">
    <property type="component" value="Unplaced"/>
</dbReference>
<sequence>MSVEEAFNLWGETDSESDFLDLDDEGSDGEPPGTSAAGTEQHEAGGTEGSSDDSDGNDEQDTPNPHPSYYIGKNKVDKWLKNPPVEGRTAARNILFPPPGVTCYATQRLTDCLFSSFLLFFTMEMLDLTLRFTNKYGAECLGDSWQPITELELRAYIGLRILAGVCRSSGETLDELWSTERGRPQFRATMSLARFNKITRFLRFDDRLQRRSSGVTSKLGPVTEIWQLFLSTLSKSFVPFESVTVDEQLVSFRGRCPFRQYMPSKPAKYGIKFWLCCDSKTSYVLNGDIYTGREEGAPVAHNLGRNVVMKLVVPNLEGSGRNITMDNFFTSVSLARELIPKNLTLVGTMRKNNSEIPREFLPNKTRRVESSLFGFQGGMTLVSYVPKKGKAVILLSSMHRDSTTSGSRSKPEIIEYYNKTKGGVDTCDQRVSTYTSKRMGRRWSMVVFSNIVDIACLNAYIIWSLAFPTWKSGNLSRRRLFLLELSREMITPCIEARNIANLPGTSRRLASTVVGVVPDNRKRGRCHICTREGDRKSQQRCATCKLFVCPPHSVVNCRMCANAPGS</sequence>
<dbReference type="PANTHER" id="PTHR46599:SF6">
    <property type="entry name" value="DUAL SPECIFICITY PHOSPHATASE 26"/>
    <property type="match status" value="1"/>
</dbReference>
<protein>
    <recommendedName>
        <fullName evidence="2">PiggyBac transposable element-derived protein domain-containing protein</fullName>
    </recommendedName>
</protein>
<dbReference type="InterPro" id="IPR029526">
    <property type="entry name" value="PGBD"/>
</dbReference>
<feature type="region of interest" description="Disordered" evidence="1">
    <location>
        <begin position="1"/>
        <end position="72"/>
    </location>
</feature>
<reference evidence="3" key="1">
    <citation type="submission" date="2025-08" db="UniProtKB">
        <authorList>
            <consortium name="Ensembl"/>
        </authorList>
    </citation>
    <scope>IDENTIFICATION</scope>
</reference>
<evidence type="ECO:0000259" key="2">
    <source>
        <dbReference type="Pfam" id="PF13843"/>
    </source>
</evidence>
<evidence type="ECO:0000313" key="3">
    <source>
        <dbReference type="Ensembl" id="ENSSPUP00000012680.1"/>
    </source>
</evidence>
<accession>A0A8D0GYX9</accession>
<feature type="compositionally biased region" description="Acidic residues" evidence="1">
    <location>
        <begin position="50"/>
        <end position="61"/>
    </location>
</feature>
<dbReference type="Pfam" id="PF13843">
    <property type="entry name" value="DDE_Tnp_1_7"/>
    <property type="match status" value="1"/>
</dbReference>
<reference evidence="3" key="2">
    <citation type="submission" date="2025-09" db="UniProtKB">
        <authorList>
            <consortium name="Ensembl"/>
        </authorList>
    </citation>
    <scope>IDENTIFICATION</scope>
</reference>
<evidence type="ECO:0000256" key="1">
    <source>
        <dbReference type="SAM" id="MobiDB-lite"/>
    </source>
</evidence>
<feature type="compositionally biased region" description="Acidic residues" evidence="1">
    <location>
        <begin position="13"/>
        <end position="28"/>
    </location>
</feature>
<name>A0A8D0GYX9_SPHPU</name>
<dbReference type="Ensembl" id="ENSSPUT00000013518.1">
    <property type="protein sequence ID" value="ENSSPUP00000012680.1"/>
    <property type="gene ID" value="ENSSPUG00000009755.1"/>
</dbReference>